<dbReference type="OrthoDB" id="8683598at2"/>
<evidence type="ECO:0000256" key="1">
    <source>
        <dbReference type="ARBA" id="ARBA00005417"/>
    </source>
</evidence>
<dbReference type="PROSITE" id="PS00211">
    <property type="entry name" value="ABC_TRANSPORTER_1"/>
    <property type="match status" value="1"/>
</dbReference>
<proteinExistence type="inferred from homology"/>
<dbReference type="InterPro" id="IPR017871">
    <property type="entry name" value="ABC_transporter-like_CS"/>
</dbReference>
<keyword evidence="3" id="KW-0472">Membrane</keyword>
<dbReference type="KEGG" id="bgm:CAL15_22120"/>
<dbReference type="InterPro" id="IPR050166">
    <property type="entry name" value="ABC_transporter_ATP-bind"/>
</dbReference>
<comment type="similarity">
    <text evidence="1">Belongs to the ABC transporter superfamily.</text>
</comment>
<keyword evidence="3" id="KW-1003">Cell membrane</keyword>
<evidence type="ECO:0000256" key="3">
    <source>
        <dbReference type="ARBA" id="ARBA00022475"/>
    </source>
</evidence>
<dbReference type="PANTHER" id="PTHR42788">
    <property type="entry name" value="TAURINE IMPORT ATP-BINDING PROTEIN-RELATED"/>
    <property type="match status" value="1"/>
</dbReference>
<dbReference type="PROSITE" id="PS50893">
    <property type="entry name" value="ABC_TRANSPORTER_2"/>
    <property type="match status" value="1"/>
</dbReference>
<gene>
    <name evidence="7" type="ORF">CAL15_22120</name>
</gene>
<keyword evidence="5 7" id="KW-0067">ATP-binding</keyword>
<dbReference type="InterPro" id="IPR027417">
    <property type="entry name" value="P-loop_NTPase"/>
</dbReference>
<evidence type="ECO:0000313" key="8">
    <source>
        <dbReference type="Proteomes" id="UP000194161"/>
    </source>
</evidence>
<evidence type="ECO:0000256" key="5">
    <source>
        <dbReference type="ARBA" id="ARBA00022840"/>
    </source>
</evidence>
<name>A0A1W6ZHP1_9BORD</name>
<dbReference type="Pfam" id="PF00005">
    <property type="entry name" value="ABC_tran"/>
    <property type="match status" value="1"/>
</dbReference>
<dbReference type="Gene3D" id="3.40.50.300">
    <property type="entry name" value="P-loop containing nucleotide triphosphate hydrolases"/>
    <property type="match status" value="1"/>
</dbReference>
<keyword evidence="4" id="KW-0547">Nucleotide-binding</keyword>
<dbReference type="RefSeq" id="WP_086080470.1">
    <property type="nucleotide sequence ID" value="NZ_CP021111.1"/>
</dbReference>
<protein>
    <submittedName>
        <fullName evidence="7">Nitrate ABC transporter ATP-binding protein</fullName>
    </submittedName>
</protein>
<dbReference type="GO" id="GO:0005524">
    <property type="term" value="F:ATP binding"/>
    <property type="evidence" value="ECO:0007669"/>
    <property type="project" value="UniProtKB-KW"/>
</dbReference>
<dbReference type="EMBL" id="CP021111">
    <property type="protein sequence ID" value="ARP96822.1"/>
    <property type="molecule type" value="Genomic_DNA"/>
</dbReference>
<evidence type="ECO:0000256" key="4">
    <source>
        <dbReference type="ARBA" id="ARBA00022741"/>
    </source>
</evidence>
<keyword evidence="2" id="KW-0813">Transport</keyword>
<reference evidence="7 8" key="1">
    <citation type="submission" date="2017-05" db="EMBL/GenBank/DDBJ databases">
        <title>Complete and WGS of Bordetella genogroups.</title>
        <authorList>
            <person name="Spilker T."/>
            <person name="LiPuma J."/>
        </authorList>
    </citation>
    <scope>NUCLEOTIDE SEQUENCE [LARGE SCALE GENOMIC DNA]</scope>
    <source>
        <strain evidence="7 8">AU7206</strain>
    </source>
</reference>
<feature type="domain" description="ABC transporter" evidence="6">
    <location>
        <begin position="24"/>
        <end position="252"/>
    </location>
</feature>
<dbReference type="PANTHER" id="PTHR42788:SF19">
    <property type="entry name" value="ALIPHATIC SULFONATES IMPORT ATP-BINDING PROTEIN SSUB 2"/>
    <property type="match status" value="1"/>
</dbReference>
<keyword evidence="8" id="KW-1185">Reference proteome</keyword>
<dbReference type="InterPro" id="IPR003439">
    <property type="entry name" value="ABC_transporter-like_ATP-bd"/>
</dbReference>
<accession>A0A1W6ZHP1</accession>
<dbReference type="InterPro" id="IPR003593">
    <property type="entry name" value="AAA+_ATPase"/>
</dbReference>
<dbReference type="AlphaFoldDB" id="A0A1W6ZHP1"/>
<evidence type="ECO:0000313" key="7">
    <source>
        <dbReference type="EMBL" id="ARP96822.1"/>
    </source>
</evidence>
<dbReference type="SUPFAM" id="SSF52540">
    <property type="entry name" value="P-loop containing nucleoside triphosphate hydrolases"/>
    <property type="match status" value="1"/>
</dbReference>
<organism evidence="7 8">
    <name type="scientific">Bordetella genomosp. 13</name>
    <dbReference type="NCBI Taxonomy" id="463040"/>
    <lineage>
        <taxon>Bacteria</taxon>
        <taxon>Pseudomonadati</taxon>
        <taxon>Pseudomonadota</taxon>
        <taxon>Betaproteobacteria</taxon>
        <taxon>Burkholderiales</taxon>
        <taxon>Alcaligenaceae</taxon>
        <taxon>Bordetella</taxon>
    </lineage>
</organism>
<sequence length="268" mass="29392">MSVESGLRDGYRDTAHADAPAPFLDIRRVTYAYAGRPPIVENIDWRLHAGRFHCLVGRSGCGKTTLLKLAAGLLAPRSGRIVQRDGTPVAPGPQLGYVFQAPTLLEWLRVIDNVLLPVSLQRRPVAADIDRARELLALLGLADRAHDHPRQLSGGQQSRVALARALILAPALLLLDEPFAALDAITRGELQDDLMRMCRMGNTTVLFVTHDIAEAVYLSDRVGVMRRGRLVADIPVMLSSPRTQSMRHGADFNRYCAQVYDAMAGSEP</sequence>
<dbReference type="Proteomes" id="UP000194161">
    <property type="component" value="Chromosome"/>
</dbReference>
<dbReference type="STRING" id="463040.CAL15_22120"/>
<dbReference type="SMART" id="SM00382">
    <property type="entry name" value="AAA"/>
    <property type="match status" value="1"/>
</dbReference>
<evidence type="ECO:0000256" key="2">
    <source>
        <dbReference type="ARBA" id="ARBA00022448"/>
    </source>
</evidence>
<dbReference type="GO" id="GO:0016887">
    <property type="term" value="F:ATP hydrolysis activity"/>
    <property type="evidence" value="ECO:0007669"/>
    <property type="project" value="InterPro"/>
</dbReference>
<evidence type="ECO:0000259" key="6">
    <source>
        <dbReference type="PROSITE" id="PS50893"/>
    </source>
</evidence>